<dbReference type="RefSeq" id="WP_170183208.1">
    <property type="nucleotide sequence ID" value="NZ_JBHTGS010000001.1"/>
</dbReference>
<keyword evidence="4" id="KW-1185">Reference proteome</keyword>
<organism evidence="3 4">
    <name type="scientific">Stackebrandtia endophytica</name>
    <dbReference type="NCBI Taxonomy" id="1496996"/>
    <lineage>
        <taxon>Bacteria</taxon>
        <taxon>Bacillati</taxon>
        <taxon>Actinomycetota</taxon>
        <taxon>Actinomycetes</taxon>
        <taxon>Glycomycetales</taxon>
        <taxon>Glycomycetaceae</taxon>
        <taxon>Stackebrandtia</taxon>
    </lineage>
</organism>
<name>A0A543AU61_9ACTN</name>
<evidence type="ECO:0000313" key="3">
    <source>
        <dbReference type="EMBL" id="TQL76076.1"/>
    </source>
</evidence>
<accession>A0A543AU61</accession>
<evidence type="ECO:0000259" key="2">
    <source>
        <dbReference type="Pfam" id="PF01048"/>
    </source>
</evidence>
<dbReference type="GO" id="GO:0008782">
    <property type="term" value="F:adenosylhomocysteine nucleosidase activity"/>
    <property type="evidence" value="ECO:0007669"/>
    <property type="project" value="TreeGrafter"/>
</dbReference>
<proteinExistence type="predicted"/>
<reference evidence="3 4" key="1">
    <citation type="submission" date="2019-06" db="EMBL/GenBank/DDBJ databases">
        <title>Sequencing the genomes of 1000 actinobacteria strains.</title>
        <authorList>
            <person name="Klenk H.-P."/>
        </authorList>
    </citation>
    <scope>NUCLEOTIDE SEQUENCE [LARGE SCALE GENOMIC DNA]</scope>
    <source>
        <strain evidence="3 4">DSM 45928</strain>
    </source>
</reference>
<dbReference type="InParanoid" id="A0A543AU61"/>
<dbReference type="PANTHER" id="PTHR46832:SF1">
    <property type="entry name" value="5'-METHYLTHIOADENOSINE_S-ADENOSYLHOMOCYSTEINE NUCLEOSIDASE"/>
    <property type="match status" value="1"/>
</dbReference>
<dbReference type="Gene3D" id="3.40.50.1580">
    <property type="entry name" value="Nucleoside phosphorylase domain"/>
    <property type="match status" value="1"/>
</dbReference>
<dbReference type="InterPro" id="IPR000845">
    <property type="entry name" value="Nucleoside_phosphorylase_d"/>
</dbReference>
<dbReference type="GO" id="GO:0019284">
    <property type="term" value="P:L-methionine salvage from S-adenosylmethionine"/>
    <property type="evidence" value="ECO:0007669"/>
    <property type="project" value="TreeGrafter"/>
</dbReference>
<protein>
    <submittedName>
        <fullName evidence="3">Nucleoside phosphorylase</fullName>
    </submittedName>
</protein>
<sequence>MDTQPTGTVVLCAALNVEYIALREQLDRPTTRQSERGSIYEIADHTGPSGDWTVILTLTDRDNTPAAVQTERAIARFQPDVVLMVGIAGGRRDSQHGDVIAATEIYQYESGMDTDHGYRPRIKTFRSSHQLVQHANLVARENLWHQRIATGATPRAFVRPLAAGTKVVAGNHSATAELIDNHCGDAQGIEMEGYGVLAGVYPNPGVEALVIRGVSDLLGDKSKRRDQTRQPTAAHHAACFAFALLDQLPPPQTSRRTEPEDAKPSTTNTFIGAQGHGATANIGVMGDNGHGVININHGP</sequence>
<feature type="region of interest" description="Disordered" evidence="1">
    <location>
        <begin position="249"/>
        <end position="273"/>
    </location>
</feature>
<dbReference type="GO" id="GO:0009116">
    <property type="term" value="P:nucleoside metabolic process"/>
    <property type="evidence" value="ECO:0007669"/>
    <property type="project" value="InterPro"/>
</dbReference>
<gene>
    <name evidence="3" type="ORF">FB566_1596</name>
</gene>
<dbReference type="Proteomes" id="UP000317043">
    <property type="component" value="Unassembled WGS sequence"/>
</dbReference>
<dbReference type="GO" id="GO:0008930">
    <property type="term" value="F:methylthioadenosine nucleosidase activity"/>
    <property type="evidence" value="ECO:0007669"/>
    <property type="project" value="TreeGrafter"/>
</dbReference>
<comment type="caution">
    <text evidence="3">The sequence shown here is derived from an EMBL/GenBank/DDBJ whole genome shotgun (WGS) entry which is preliminary data.</text>
</comment>
<evidence type="ECO:0000313" key="4">
    <source>
        <dbReference type="Proteomes" id="UP000317043"/>
    </source>
</evidence>
<dbReference type="SUPFAM" id="SSF53167">
    <property type="entry name" value="Purine and uridine phosphorylases"/>
    <property type="match status" value="1"/>
</dbReference>
<feature type="domain" description="Nucleoside phosphorylase" evidence="2">
    <location>
        <begin position="45"/>
        <end position="246"/>
    </location>
</feature>
<dbReference type="Pfam" id="PF01048">
    <property type="entry name" value="PNP_UDP_1"/>
    <property type="match status" value="1"/>
</dbReference>
<dbReference type="EMBL" id="VFOW01000001">
    <property type="protein sequence ID" value="TQL76076.1"/>
    <property type="molecule type" value="Genomic_DNA"/>
</dbReference>
<dbReference type="AlphaFoldDB" id="A0A543AU61"/>
<dbReference type="PANTHER" id="PTHR46832">
    <property type="entry name" value="5'-METHYLTHIOADENOSINE/S-ADENOSYLHOMOCYSTEINE NUCLEOSIDASE"/>
    <property type="match status" value="1"/>
</dbReference>
<dbReference type="InterPro" id="IPR035994">
    <property type="entry name" value="Nucleoside_phosphorylase_sf"/>
</dbReference>
<dbReference type="GO" id="GO:0005829">
    <property type="term" value="C:cytosol"/>
    <property type="evidence" value="ECO:0007669"/>
    <property type="project" value="TreeGrafter"/>
</dbReference>
<evidence type="ECO:0000256" key="1">
    <source>
        <dbReference type="SAM" id="MobiDB-lite"/>
    </source>
</evidence>